<feature type="compositionally biased region" description="Basic and acidic residues" evidence="1">
    <location>
        <begin position="1"/>
        <end position="10"/>
    </location>
</feature>
<evidence type="ECO:0000313" key="2">
    <source>
        <dbReference type="EMBL" id="GAA5228808.1"/>
    </source>
</evidence>
<reference evidence="3" key="1">
    <citation type="journal article" date="2019" name="Int. J. Syst. Evol. Microbiol.">
        <title>The Global Catalogue of Microorganisms (GCM) 10K type strain sequencing project: providing services to taxonomists for standard genome sequencing and annotation.</title>
        <authorList>
            <consortium name="The Broad Institute Genomics Platform"/>
            <consortium name="The Broad Institute Genome Sequencing Center for Infectious Disease"/>
            <person name="Wu L."/>
            <person name="Ma J."/>
        </authorList>
    </citation>
    <scope>NUCLEOTIDE SEQUENCE [LARGE SCALE GENOMIC DNA]</scope>
    <source>
        <strain evidence="3">JCM 18952</strain>
    </source>
</reference>
<dbReference type="EMBL" id="BAABLK010000090">
    <property type="protein sequence ID" value="GAA5228808.1"/>
    <property type="molecule type" value="Genomic_DNA"/>
</dbReference>
<name>A0ABP9TSR8_9MICC</name>
<keyword evidence="3" id="KW-1185">Reference proteome</keyword>
<evidence type="ECO:0000256" key="1">
    <source>
        <dbReference type="SAM" id="MobiDB-lite"/>
    </source>
</evidence>
<feature type="region of interest" description="Disordered" evidence="1">
    <location>
        <begin position="1"/>
        <end position="24"/>
    </location>
</feature>
<protein>
    <submittedName>
        <fullName evidence="2">Uncharacterized protein</fullName>
    </submittedName>
</protein>
<proteinExistence type="predicted"/>
<evidence type="ECO:0000313" key="3">
    <source>
        <dbReference type="Proteomes" id="UP001501257"/>
    </source>
</evidence>
<comment type="caution">
    <text evidence="2">The sequence shown here is derived from an EMBL/GenBank/DDBJ whole genome shotgun (WGS) entry which is preliminary data.</text>
</comment>
<gene>
    <name evidence="2" type="ORF">GCM10025778_33470</name>
</gene>
<dbReference type="RefSeq" id="WP_210102355.1">
    <property type="nucleotide sequence ID" value="NZ_BAABLK010000090.1"/>
</dbReference>
<sequence length="124" mass="13385">MIPDIQERTNPHSGPKCSGVRSRAEPTFSVDCIEVLANKIVDDPTGRNLQVKAQAPENTSFFSGTGKEPCESSAVGEPSAALSISAEAFVPQMTYSLRCQDQNRTTERTASIGYLDFDYALVAP</sequence>
<organism evidence="2 3">
    <name type="scientific">Paeniglutamicibacter antarcticus</name>
    <dbReference type="NCBI Taxonomy" id="494023"/>
    <lineage>
        <taxon>Bacteria</taxon>
        <taxon>Bacillati</taxon>
        <taxon>Actinomycetota</taxon>
        <taxon>Actinomycetes</taxon>
        <taxon>Micrococcales</taxon>
        <taxon>Micrococcaceae</taxon>
        <taxon>Paeniglutamicibacter</taxon>
    </lineage>
</organism>
<dbReference type="Proteomes" id="UP001501257">
    <property type="component" value="Unassembled WGS sequence"/>
</dbReference>
<accession>A0ABP9TSR8</accession>